<dbReference type="Proteomes" id="UP000527355">
    <property type="component" value="Unassembled WGS sequence"/>
</dbReference>
<organism evidence="1 2">
    <name type="scientific">Myotis myotis</name>
    <name type="common">Greater mouse-eared bat</name>
    <name type="synonym">Vespertilio myotis</name>
    <dbReference type="NCBI Taxonomy" id="51298"/>
    <lineage>
        <taxon>Eukaryota</taxon>
        <taxon>Metazoa</taxon>
        <taxon>Chordata</taxon>
        <taxon>Craniata</taxon>
        <taxon>Vertebrata</taxon>
        <taxon>Euteleostomi</taxon>
        <taxon>Mammalia</taxon>
        <taxon>Eutheria</taxon>
        <taxon>Laurasiatheria</taxon>
        <taxon>Chiroptera</taxon>
        <taxon>Yangochiroptera</taxon>
        <taxon>Vespertilionidae</taxon>
        <taxon>Myotis</taxon>
    </lineage>
</organism>
<sequence>MITQKSRIGCEMIATLHFRPWSQRYPCPLWRSWTSCSVNSWMNLTSQTNTGRPCLHFQLRKNGKYTVARKRIRKKTRERQVGLNSTLISSIPWLLENLCSH</sequence>
<evidence type="ECO:0000313" key="2">
    <source>
        <dbReference type="Proteomes" id="UP000527355"/>
    </source>
</evidence>
<keyword evidence="2" id="KW-1185">Reference proteome</keyword>
<evidence type="ECO:0000313" key="1">
    <source>
        <dbReference type="EMBL" id="KAF6386451.1"/>
    </source>
</evidence>
<gene>
    <name evidence="1" type="ORF">mMyoMyo1_003619</name>
</gene>
<dbReference type="EMBL" id="JABWUV010000001">
    <property type="protein sequence ID" value="KAF6386451.1"/>
    <property type="molecule type" value="Genomic_DNA"/>
</dbReference>
<accession>A0A7J8AJH1</accession>
<comment type="caution">
    <text evidence="1">The sequence shown here is derived from an EMBL/GenBank/DDBJ whole genome shotgun (WGS) entry which is preliminary data.</text>
</comment>
<name>A0A7J8AJH1_MYOMY</name>
<proteinExistence type="predicted"/>
<protein>
    <submittedName>
        <fullName evidence="1">Dishevelled associated activator of morphogenesis 1</fullName>
    </submittedName>
</protein>
<dbReference type="AlphaFoldDB" id="A0A7J8AJH1"/>
<reference evidence="1 2" key="1">
    <citation type="journal article" date="2020" name="Nature">
        <title>Six reference-quality genomes reveal evolution of bat adaptations.</title>
        <authorList>
            <person name="Jebb D."/>
            <person name="Huang Z."/>
            <person name="Pippel M."/>
            <person name="Hughes G.M."/>
            <person name="Lavrichenko K."/>
            <person name="Devanna P."/>
            <person name="Winkler S."/>
            <person name="Jermiin L.S."/>
            <person name="Skirmuntt E.C."/>
            <person name="Katzourakis A."/>
            <person name="Burkitt-Gray L."/>
            <person name="Ray D.A."/>
            <person name="Sullivan K.A.M."/>
            <person name="Roscito J.G."/>
            <person name="Kirilenko B.M."/>
            <person name="Davalos L.M."/>
            <person name="Corthals A.P."/>
            <person name="Power M.L."/>
            <person name="Jones G."/>
            <person name="Ransome R.D."/>
            <person name="Dechmann D.K.N."/>
            <person name="Locatelli A.G."/>
            <person name="Puechmaille S.J."/>
            <person name="Fedrigo O."/>
            <person name="Jarvis E.D."/>
            <person name="Hiller M."/>
            <person name="Vernes S.C."/>
            <person name="Myers E.W."/>
            <person name="Teeling E.C."/>
        </authorList>
    </citation>
    <scope>NUCLEOTIDE SEQUENCE [LARGE SCALE GENOMIC DNA]</scope>
    <source>
        <strain evidence="1">MMyoMyo1</strain>
        <tissue evidence="1">Flight muscle</tissue>
    </source>
</reference>